<dbReference type="SUPFAM" id="SSF53167">
    <property type="entry name" value="Purine and uridine phosphorylases"/>
    <property type="match status" value="1"/>
</dbReference>
<feature type="binding site" evidence="7">
    <location>
        <position position="238"/>
    </location>
    <ligand>
        <name>a purine D-ribonucleoside</name>
        <dbReference type="ChEBI" id="CHEBI:142355"/>
    </ligand>
</feature>
<reference evidence="10" key="1">
    <citation type="submission" date="2017-04" db="EMBL/GenBank/DDBJ databases">
        <authorList>
            <person name="Varghese N."/>
            <person name="Submissions S."/>
        </authorList>
    </citation>
    <scope>NUCLEOTIDE SEQUENCE [LARGE SCALE GENOMIC DNA]</scope>
    <source>
        <strain evidence="10">DSM 16537</strain>
    </source>
</reference>
<dbReference type="InterPro" id="IPR018099">
    <property type="entry name" value="Purine_phosphorylase-2_CS"/>
</dbReference>
<evidence type="ECO:0000256" key="5">
    <source>
        <dbReference type="ARBA" id="ARBA00022679"/>
    </source>
</evidence>
<comment type="pathway">
    <text evidence="1 6">Purine metabolism; purine nucleoside salvage.</text>
</comment>
<keyword evidence="10" id="KW-1185">Reference proteome</keyword>
<feature type="binding site" evidence="7">
    <location>
        <position position="64"/>
    </location>
    <ligand>
        <name>phosphate</name>
        <dbReference type="ChEBI" id="CHEBI:43474"/>
    </ligand>
</feature>
<dbReference type="EMBL" id="LT838813">
    <property type="protein sequence ID" value="SMD41675.1"/>
    <property type="molecule type" value="Genomic_DNA"/>
</dbReference>
<evidence type="ECO:0000259" key="8">
    <source>
        <dbReference type="Pfam" id="PF01048"/>
    </source>
</evidence>
<evidence type="ECO:0000256" key="3">
    <source>
        <dbReference type="ARBA" id="ARBA00011233"/>
    </source>
</evidence>
<dbReference type="NCBIfam" id="NF006054">
    <property type="entry name" value="PRK08202.1"/>
    <property type="match status" value="1"/>
</dbReference>
<dbReference type="AlphaFoldDB" id="A0A1W2GY96"/>
<dbReference type="InterPro" id="IPR011270">
    <property type="entry name" value="Pur_Nuc_Pase_Ino/Guo-sp"/>
</dbReference>
<dbReference type="OrthoDB" id="1523230at2"/>
<keyword evidence="4 6" id="KW-0328">Glycosyltransferase</keyword>
<dbReference type="Gene3D" id="3.40.50.1580">
    <property type="entry name" value="Nucleoside phosphorylase domain"/>
    <property type="match status" value="1"/>
</dbReference>
<evidence type="ECO:0000256" key="4">
    <source>
        <dbReference type="ARBA" id="ARBA00022676"/>
    </source>
</evidence>
<dbReference type="GO" id="GO:0009116">
    <property type="term" value="P:nucleoside metabolic process"/>
    <property type="evidence" value="ECO:0007669"/>
    <property type="project" value="InterPro"/>
</dbReference>
<protein>
    <recommendedName>
        <fullName evidence="6">Purine nucleoside phosphorylase</fullName>
        <ecNumber evidence="6">2.4.2.1</ecNumber>
    </recommendedName>
    <alternativeName>
        <fullName evidence="6">Inosine-guanosine phosphorylase</fullName>
    </alternativeName>
</protein>
<feature type="domain" description="Nucleoside phosphorylase" evidence="8">
    <location>
        <begin position="26"/>
        <end position="272"/>
    </location>
</feature>
<proteinExistence type="inferred from homology"/>
<feature type="binding site" evidence="7">
    <location>
        <position position="196"/>
    </location>
    <ligand>
        <name>a purine D-ribonucleoside</name>
        <dbReference type="ChEBI" id="CHEBI:142355"/>
    </ligand>
</feature>
<feature type="binding site" evidence="7">
    <location>
        <position position="116"/>
    </location>
    <ligand>
        <name>phosphate</name>
        <dbReference type="ChEBI" id="CHEBI:43474"/>
    </ligand>
</feature>
<name>A0A1W2GY96_9BACT</name>
<dbReference type="UniPathway" id="UPA00606"/>
<dbReference type="NCBIfam" id="TIGR01700">
    <property type="entry name" value="PNPH"/>
    <property type="match status" value="1"/>
</dbReference>
<evidence type="ECO:0000313" key="10">
    <source>
        <dbReference type="Proteomes" id="UP000192333"/>
    </source>
</evidence>
<dbReference type="InterPro" id="IPR011268">
    <property type="entry name" value="Purine_phosphorylase"/>
</dbReference>
<dbReference type="Pfam" id="PF01048">
    <property type="entry name" value="PNP_UDP_1"/>
    <property type="match status" value="1"/>
</dbReference>
<evidence type="ECO:0000256" key="1">
    <source>
        <dbReference type="ARBA" id="ARBA00005058"/>
    </source>
</evidence>
<dbReference type="RefSeq" id="WP_084118541.1">
    <property type="nucleotide sequence ID" value="NZ_LT838813.1"/>
</dbReference>
<accession>A0A1W2GY96</accession>
<comment type="subunit">
    <text evidence="3">Homotrimer.</text>
</comment>
<sequence length="273" mass="29734">MKKNLNLLHCRESAEFIKKGIRGVPKVGIILGSGLGGLVDEIENKSIIPYSEIPHFPVSTVEGHRGEMIFGFLNAVPVLAMAGRFHYYEGYDMDGVVFPIQVMKILGVEKLIVTNAAGGLNPDFEVGDLMLIEDIISRLPDNPLRGINEEEFGPRFPDMSEPFDSDWIALTLSKAEKLGISLKRGTYLGVTGPVLETRAEINFFRIIGGDAVGMSTVPEVIAANHLGLKVLGISVITNESIPKVAKEFTHADVVDVAQRSGRKLVKLVKAIVN</sequence>
<evidence type="ECO:0000313" key="9">
    <source>
        <dbReference type="EMBL" id="SMD41675.1"/>
    </source>
</evidence>
<dbReference type="InterPro" id="IPR035994">
    <property type="entry name" value="Nucleoside_phosphorylase_sf"/>
</dbReference>
<dbReference type="PROSITE" id="PS01240">
    <property type="entry name" value="PNP_MTAP_2"/>
    <property type="match status" value="1"/>
</dbReference>
<evidence type="ECO:0000256" key="2">
    <source>
        <dbReference type="ARBA" id="ARBA00006751"/>
    </source>
</evidence>
<dbReference type="STRING" id="758820.SAMN00777080_0205"/>
<comment type="function">
    <text evidence="6">The purine nucleoside phosphorylases catalyze the phosphorolytic breakdown of the N-glycosidic bond in the beta-(deoxy)ribonucleoside molecules, with the formation of the corresponding free purine bases and pentose-1-phosphate.</text>
</comment>
<organism evidence="9 10">
    <name type="scientific">Aquiflexum balticum DSM 16537</name>
    <dbReference type="NCBI Taxonomy" id="758820"/>
    <lineage>
        <taxon>Bacteria</taxon>
        <taxon>Pseudomonadati</taxon>
        <taxon>Bacteroidota</taxon>
        <taxon>Cytophagia</taxon>
        <taxon>Cytophagales</taxon>
        <taxon>Cyclobacteriaceae</taxon>
        <taxon>Aquiflexum</taxon>
    </lineage>
</organism>
<evidence type="ECO:0000256" key="6">
    <source>
        <dbReference type="PIRNR" id="PIRNR000477"/>
    </source>
</evidence>
<dbReference type="PANTHER" id="PTHR11904:SF9">
    <property type="entry name" value="PURINE NUCLEOSIDE PHOSPHORYLASE-RELATED"/>
    <property type="match status" value="1"/>
</dbReference>
<feature type="binding site" evidence="7">
    <location>
        <position position="215"/>
    </location>
    <ligand>
        <name>phosphate</name>
        <dbReference type="ChEBI" id="CHEBI:43474"/>
    </ligand>
</feature>
<keyword evidence="5 6" id="KW-0808">Transferase</keyword>
<dbReference type="PIRSF" id="PIRSF000477">
    <property type="entry name" value="PurNPase"/>
    <property type="match status" value="1"/>
</dbReference>
<evidence type="ECO:0000256" key="7">
    <source>
        <dbReference type="PIRSR" id="PIRSR000477-2"/>
    </source>
</evidence>
<dbReference type="CDD" id="cd09009">
    <property type="entry name" value="PNP-EcPNPII_like"/>
    <property type="match status" value="1"/>
</dbReference>
<gene>
    <name evidence="9" type="ORF">SAMN00777080_0205</name>
</gene>
<dbReference type="GO" id="GO:0005737">
    <property type="term" value="C:cytoplasm"/>
    <property type="evidence" value="ECO:0007669"/>
    <property type="project" value="TreeGrafter"/>
</dbReference>
<dbReference type="EC" id="2.4.2.1" evidence="6"/>
<dbReference type="NCBIfam" id="TIGR01697">
    <property type="entry name" value="PNPH-PUNA-XAPA"/>
    <property type="match status" value="1"/>
</dbReference>
<dbReference type="InterPro" id="IPR000845">
    <property type="entry name" value="Nucleoside_phosphorylase_d"/>
</dbReference>
<feature type="binding site" evidence="7">
    <location>
        <begin position="84"/>
        <end position="86"/>
    </location>
    <ligand>
        <name>phosphate</name>
        <dbReference type="ChEBI" id="CHEBI:43474"/>
    </ligand>
</feature>
<feature type="binding site" evidence="7">
    <location>
        <position position="33"/>
    </location>
    <ligand>
        <name>phosphate</name>
        <dbReference type="ChEBI" id="CHEBI:43474"/>
    </ligand>
</feature>
<dbReference type="PANTHER" id="PTHR11904">
    <property type="entry name" value="METHYLTHIOADENOSINE/PURINE NUCLEOSIDE PHOSPHORYLASE"/>
    <property type="match status" value="1"/>
</dbReference>
<dbReference type="Proteomes" id="UP000192333">
    <property type="component" value="Chromosome I"/>
</dbReference>
<dbReference type="GO" id="GO:0004731">
    <property type="term" value="F:purine-nucleoside phosphorylase activity"/>
    <property type="evidence" value="ECO:0007669"/>
    <property type="project" value="UniProtKB-EC"/>
</dbReference>
<comment type="similarity">
    <text evidence="2 6">Belongs to the PNP/MTAP phosphorylase family.</text>
</comment>